<organism evidence="10 11">
    <name type="scientific">Trypanosoma cruzi marinkellei</name>
    <dbReference type="NCBI Taxonomy" id="85056"/>
    <lineage>
        <taxon>Eukaryota</taxon>
        <taxon>Discoba</taxon>
        <taxon>Euglenozoa</taxon>
        <taxon>Kinetoplastea</taxon>
        <taxon>Metakinetoplastina</taxon>
        <taxon>Trypanosomatida</taxon>
        <taxon>Trypanosomatidae</taxon>
        <taxon>Trypanosoma</taxon>
        <taxon>Schizotrypanum</taxon>
    </lineage>
</organism>
<dbReference type="PANTHER" id="PTHR28118">
    <property type="entry name" value="POLYNUCLEOTIDE 5'-TRIPHOSPHATASE-RELATED"/>
    <property type="match status" value="1"/>
</dbReference>
<dbReference type="InterPro" id="IPR004206">
    <property type="entry name" value="mRNA_triPase_Cet1"/>
</dbReference>
<proteinExistence type="inferred from homology"/>
<comment type="catalytic activity">
    <reaction evidence="8">
        <text>a 5'-end triphospho-ribonucleoside in mRNA + H2O = a 5'-end diphospho-ribonucleoside in mRNA + phosphate + H(+)</text>
        <dbReference type="Rhea" id="RHEA:67004"/>
        <dbReference type="Rhea" id="RHEA-COMP:17164"/>
        <dbReference type="Rhea" id="RHEA-COMP:17165"/>
        <dbReference type="ChEBI" id="CHEBI:15377"/>
        <dbReference type="ChEBI" id="CHEBI:15378"/>
        <dbReference type="ChEBI" id="CHEBI:43474"/>
        <dbReference type="ChEBI" id="CHEBI:167616"/>
        <dbReference type="ChEBI" id="CHEBI:167618"/>
        <dbReference type="EC" id="3.6.1.74"/>
    </reaction>
    <physiologicalReaction direction="left-to-right" evidence="8">
        <dbReference type="Rhea" id="RHEA:67005"/>
    </physiologicalReaction>
</comment>
<dbReference type="GO" id="GO:0005634">
    <property type="term" value="C:nucleus"/>
    <property type="evidence" value="ECO:0007669"/>
    <property type="project" value="UniProtKB-SubCell"/>
</dbReference>
<dbReference type="Pfam" id="PF02940">
    <property type="entry name" value="mRNA_triPase"/>
    <property type="match status" value="1"/>
</dbReference>
<keyword evidence="4" id="KW-0507">mRNA processing</keyword>
<dbReference type="Gene3D" id="3.20.100.10">
    <property type="entry name" value="mRNA triphosphatase Cet1-like"/>
    <property type="match status" value="1"/>
</dbReference>
<name>K2MVF8_TRYCR</name>
<evidence type="ECO:0000256" key="6">
    <source>
        <dbReference type="ARBA" id="ARBA00023242"/>
    </source>
</evidence>
<keyword evidence="5" id="KW-0378">Hydrolase</keyword>
<dbReference type="EMBL" id="AHKC01011084">
    <property type="protein sequence ID" value="EKF31065.1"/>
    <property type="molecule type" value="Genomic_DNA"/>
</dbReference>
<accession>K2MVF8</accession>
<evidence type="ECO:0000313" key="11">
    <source>
        <dbReference type="Proteomes" id="UP000007350"/>
    </source>
</evidence>
<dbReference type="AlphaFoldDB" id="K2MVF8"/>
<evidence type="ECO:0000256" key="3">
    <source>
        <dbReference type="ARBA" id="ARBA00006345"/>
    </source>
</evidence>
<dbReference type="InterPro" id="IPR040343">
    <property type="entry name" value="Cet1/Ctl1"/>
</dbReference>
<evidence type="ECO:0000259" key="9">
    <source>
        <dbReference type="Pfam" id="PF02940"/>
    </source>
</evidence>
<comment type="cofactor">
    <cofactor evidence="1">
        <name>Mg(2+)</name>
        <dbReference type="ChEBI" id="CHEBI:18420"/>
    </cofactor>
</comment>
<evidence type="ECO:0000256" key="7">
    <source>
        <dbReference type="ARBA" id="ARBA00035028"/>
    </source>
</evidence>
<gene>
    <name evidence="10" type="ORF">MOQ_005100</name>
</gene>
<evidence type="ECO:0000256" key="2">
    <source>
        <dbReference type="ARBA" id="ARBA00004123"/>
    </source>
</evidence>
<comment type="similarity">
    <text evidence="3">Belongs to the fungal TPase family.</text>
</comment>
<reference evidence="10 11" key="1">
    <citation type="journal article" date="2012" name="BMC Genomics">
        <title>Comparative genomic analysis of human infective Trypanosoma cruzi lineages with the bat-restricted subspecies T. cruzi marinkellei.</title>
        <authorList>
            <person name="Franzen O."/>
            <person name="Talavera-Lopez C."/>
            <person name="Ochaya S."/>
            <person name="Butler C.E."/>
            <person name="Messenger L.A."/>
            <person name="Lewis M.D."/>
            <person name="Llewellyn M.S."/>
            <person name="Marinkelle C.J."/>
            <person name="Tyler K.M."/>
            <person name="Miles M.A."/>
            <person name="Andersson B."/>
        </authorList>
    </citation>
    <scope>NUCLEOTIDE SEQUENCE [LARGE SCALE GENOMIC DNA]</scope>
    <source>
        <strain evidence="10 11">B7</strain>
    </source>
</reference>
<dbReference type="GO" id="GO:0140818">
    <property type="term" value="F:mRNA 5'-triphosphate monophosphatase activity"/>
    <property type="evidence" value="ECO:0007669"/>
    <property type="project" value="UniProtKB-EC"/>
</dbReference>
<dbReference type="GO" id="GO:0006397">
    <property type="term" value="P:mRNA processing"/>
    <property type="evidence" value="ECO:0007669"/>
    <property type="project" value="UniProtKB-KW"/>
</dbReference>
<evidence type="ECO:0000256" key="5">
    <source>
        <dbReference type="ARBA" id="ARBA00022801"/>
    </source>
</evidence>
<dbReference type="EC" id="3.6.1.74" evidence="7"/>
<comment type="subcellular location">
    <subcellularLocation>
        <location evidence="2">Nucleus</location>
    </subcellularLocation>
</comment>
<keyword evidence="11" id="KW-1185">Reference proteome</keyword>
<dbReference type="OrthoDB" id="272147at2759"/>
<dbReference type="InterPro" id="IPR033469">
    <property type="entry name" value="CYTH-like_dom_sf"/>
</dbReference>
<dbReference type="Proteomes" id="UP000007350">
    <property type="component" value="Unassembled WGS sequence"/>
</dbReference>
<evidence type="ECO:0000256" key="1">
    <source>
        <dbReference type="ARBA" id="ARBA00001946"/>
    </source>
</evidence>
<dbReference type="CDD" id="cd07470">
    <property type="entry name" value="CYTH-like_mRNA_RTPase"/>
    <property type="match status" value="1"/>
</dbReference>
<protein>
    <recommendedName>
        <fullName evidence="7">mRNA 5'-phosphatase</fullName>
        <ecNumber evidence="7">3.6.1.74</ecNumber>
    </recommendedName>
</protein>
<evidence type="ECO:0000256" key="8">
    <source>
        <dbReference type="ARBA" id="ARBA00047740"/>
    </source>
</evidence>
<comment type="caution">
    <text evidence="10">The sequence shown here is derived from an EMBL/GenBank/DDBJ whole genome shotgun (WGS) entry which is preliminary data.</text>
</comment>
<evidence type="ECO:0000313" key="10">
    <source>
        <dbReference type="EMBL" id="EKF31065.1"/>
    </source>
</evidence>
<sequence length="251" mass="28182">MLSDKEGISQHEVVSRGDAEQRAVAKALFDAVSKHLSNPHIEVEMRLGQFKVGEVDSRENTNDRHGTLTNGLRIVDANFIASVSKEDYECIKTCLMTGKENSSMTRSVTHDVQVRGWRHTYATDENGKPTHCVSIVRKKRLLVKNIVFPLGAYNLRFAVSKETPGDLRFSAAVPPAGHTRLKDRLSITDGMFRYDLTRVTENGVLTHEVEIEGVFSSRETQLTESWLEDLLRRAMRLATLRSNNTDAVALN</sequence>
<keyword evidence="6" id="KW-0539">Nucleus</keyword>
<dbReference type="InterPro" id="IPR037009">
    <property type="entry name" value="mRNA_triPase_Cet1_sf"/>
</dbReference>
<feature type="domain" description="mRNA triphosphatase Cet1-like" evidence="9">
    <location>
        <begin position="37"/>
        <end position="212"/>
    </location>
</feature>
<dbReference type="SUPFAM" id="SSF55154">
    <property type="entry name" value="CYTH-like phosphatases"/>
    <property type="match status" value="1"/>
</dbReference>
<dbReference type="PANTHER" id="PTHR28118:SF1">
    <property type="entry name" value="POLYNUCLEOTIDE 5'-TRIPHOSPHATASE CTL1-RELATED"/>
    <property type="match status" value="1"/>
</dbReference>
<evidence type="ECO:0000256" key="4">
    <source>
        <dbReference type="ARBA" id="ARBA00022664"/>
    </source>
</evidence>
<dbReference type="GO" id="GO:0004651">
    <property type="term" value="F:polynucleotide 5'-phosphatase activity"/>
    <property type="evidence" value="ECO:0007669"/>
    <property type="project" value="InterPro"/>
</dbReference>